<dbReference type="InterPro" id="IPR021401">
    <property type="entry name" value="DUF3040"/>
</dbReference>
<dbReference type="Proteomes" id="UP000254150">
    <property type="component" value="Unassembled WGS sequence"/>
</dbReference>
<reference evidence="2 3" key="1">
    <citation type="submission" date="2018-06" db="EMBL/GenBank/DDBJ databases">
        <authorList>
            <consortium name="Pathogen Informatics"/>
            <person name="Doyle S."/>
        </authorList>
    </citation>
    <scope>NUCLEOTIDE SEQUENCE [LARGE SCALE GENOMIC DNA]</scope>
    <source>
        <strain evidence="2 3">NCTC7807</strain>
    </source>
</reference>
<dbReference type="Pfam" id="PF11239">
    <property type="entry name" value="DUF3040"/>
    <property type="match status" value="1"/>
</dbReference>
<feature type="transmembrane region" description="Helical" evidence="1">
    <location>
        <begin position="45"/>
        <end position="78"/>
    </location>
</feature>
<name>A0A380P6S3_STRGR</name>
<accession>A0A380P6S3</accession>
<dbReference type="AlphaFoldDB" id="A0A380P6S3"/>
<keyword evidence="1" id="KW-1133">Transmembrane helix</keyword>
<dbReference type="EMBL" id="UHID01000007">
    <property type="protein sequence ID" value="SUP60567.1"/>
    <property type="molecule type" value="Genomic_DNA"/>
</dbReference>
<dbReference type="RefSeq" id="WP_100454009.1">
    <property type="nucleotide sequence ID" value="NZ_UHID01000007.1"/>
</dbReference>
<keyword evidence="1" id="KW-0812">Transmembrane</keyword>
<proteinExistence type="predicted"/>
<gene>
    <name evidence="2" type="ORF">NCTC7807_04638</name>
</gene>
<evidence type="ECO:0000313" key="2">
    <source>
        <dbReference type="EMBL" id="SUP60567.1"/>
    </source>
</evidence>
<evidence type="ECO:0000256" key="1">
    <source>
        <dbReference type="SAM" id="Phobius"/>
    </source>
</evidence>
<evidence type="ECO:0000313" key="3">
    <source>
        <dbReference type="Proteomes" id="UP000254150"/>
    </source>
</evidence>
<sequence>MAHDMAQDARLRALEDHLHAQDPRFSEAMDAGEPRPPREYRRGRAWLLLLAGLTALGVGIGVGHGLLLATGLVVAGIAVHLFDPDRPRPRGLFGSR</sequence>
<protein>
    <submittedName>
        <fullName evidence="2">DUF3040 domain containing protein</fullName>
    </submittedName>
</protein>
<keyword evidence="1" id="KW-0472">Membrane</keyword>
<organism evidence="2 3">
    <name type="scientific">Streptomyces griseus</name>
    <dbReference type="NCBI Taxonomy" id="1911"/>
    <lineage>
        <taxon>Bacteria</taxon>
        <taxon>Bacillati</taxon>
        <taxon>Actinomycetota</taxon>
        <taxon>Actinomycetes</taxon>
        <taxon>Kitasatosporales</taxon>
        <taxon>Streptomycetaceae</taxon>
        <taxon>Streptomyces</taxon>
    </lineage>
</organism>